<comment type="caution">
    <text evidence="2">The sequence shown here is derived from an EMBL/GenBank/DDBJ whole genome shotgun (WGS) entry which is preliminary data.</text>
</comment>
<name>A0AAE3U1D7_9HYPH</name>
<dbReference type="AlphaFoldDB" id="A0AAE3U1D7"/>
<keyword evidence="3" id="KW-1185">Reference proteome</keyword>
<feature type="domain" description="BON" evidence="1">
    <location>
        <begin position="19"/>
        <end position="87"/>
    </location>
</feature>
<dbReference type="Pfam" id="PF04972">
    <property type="entry name" value="BON"/>
    <property type="match status" value="1"/>
</dbReference>
<proteinExistence type="predicted"/>
<dbReference type="EMBL" id="JALDYZ010000004">
    <property type="protein sequence ID" value="MDI7922256.1"/>
    <property type="molecule type" value="Genomic_DNA"/>
</dbReference>
<sequence length="98" mass="10590">MVMVFTTSHTNVDDKQAHCRWSLQAAVKNALEDAEGLDASGIEVRVLGKFVILDGHVGSRAEAHRAAELAEDLAGNACVLNRILVRWQGLVSQPVVRG</sequence>
<dbReference type="Proteomes" id="UP001161580">
    <property type="component" value="Unassembled WGS sequence"/>
</dbReference>
<dbReference type="Gene3D" id="3.30.1340.30">
    <property type="match status" value="1"/>
</dbReference>
<reference evidence="2" key="1">
    <citation type="submission" date="2022-03" db="EMBL/GenBank/DDBJ databases">
        <title>Fererhizobium litorale gen. nov., sp. nov., isolated from sandy sediments of the Sea of Japan seashore.</title>
        <authorList>
            <person name="Romanenko L."/>
            <person name="Kurilenko V."/>
            <person name="Otstavnykh N."/>
            <person name="Svetashev V."/>
            <person name="Tekutyeva L."/>
            <person name="Isaeva M."/>
            <person name="Mikhailov V."/>
        </authorList>
    </citation>
    <scope>NUCLEOTIDE SEQUENCE</scope>
    <source>
        <strain evidence="2">KMM 9576</strain>
    </source>
</reference>
<evidence type="ECO:0000259" key="1">
    <source>
        <dbReference type="PROSITE" id="PS50914"/>
    </source>
</evidence>
<accession>A0AAE3U1D7</accession>
<dbReference type="PROSITE" id="PS50914">
    <property type="entry name" value="BON"/>
    <property type="match status" value="1"/>
</dbReference>
<protein>
    <submittedName>
        <fullName evidence="2">BON domain-containing protein</fullName>
    </submittedName>
</protein>
<evidence type="ECO:0000313" key="2">
    <source>
        <dbReference type="EMBL" id="MDI7922256.1"/>
    </source>
</evidence>
<dbReference type="RefSeq" id="WP_311787798.1">
    <property type="nucleotide sequence ID" value="NZ_JALDYY010000011.1"/>
</dbReference>
<gene>
    <name evidence="2" type="ORF">MRS75_09180</name>
</gene>
<dbReference type="InterPro" id="IPR007055">
    <property type="entry name" value="BON_dom"/>
</dbReference>
<evidence type="ECO:0000313" key="3">
    <source>
        <dbReference type="Proteomes" id="UP001161580"/>
    </source>
</evidence>
<organism evidence="2 3">
    <name type="scientific">Ferirhizobium litorale</name>
    <dbReference type="NCBI Taxonomy" id="2927786"/>
    <lineage>
        <taxon>Bacteria</taxon>
        <taxon>Pseudomonadati</taxon>
        <taxon>Pseudomonadota</taxon>
        <taxon>Alphaproteobacteria</taxon>
        <taxon>Hyphomicrobiales</taxon>
        <taxon>Rhizobiaceae</taxon>
        <taxon>Ferirhizobium</taxon>
    </lineage>
</organism>